<keyword evidence="4" id="KW-1185">Reference proteome</keyword>
<reference evidence="3 4" key="1">
    <citation type="submission" date="2023-11" db="EMBL/GenBank/DDBJ databases">
        <authorList>
            <person name="Hedman E."/>
            <person name="Englund M."/>
            <person name="Stromberg M."/>
            <person name="Nyberg Akerstrom W."/>
            <person name="Nylinder S."/>
            <person name="Jareborg N."/>
            <person name="Kallberg Y."/>
            <person name="Kronander E."/>
        </authorList>
    </citation>
    <scope>NUCLEOTIDE SEQUENCE [LARGE SCALE GENOMIC DNA]</scope>
</reference>
<feature type="signal peptide" evidence="2">
    <location>
        <begin position="1"/>
        <end position="21"/>
    </location>
</feature>
<keyword evidence="2" id="KW-0732">Signal</keyword>
<dbReference type="EMBL" id="CAVLGL010000093">
    <property type="protein sequence ID" value="CAK1596533.1"/>
    <property type="molecule type" value="Genomic_DNA"/>
</dbReference>
<sequence>MDAKMLSVLITLYLVPTIINAWRATNENRRPTTDGAKNIHIHSKRHMLQNENETKRRTSTQRSRDIRKKPSGHLKPLEEDDIENDEVVSVAIGPPAIRPKYEKPVWKQTFVPRSNNTSTNNTSGTRLVKEVLIQLGREFLTHQVNEDFVFGQYIGNAMRNLRSDLRLRMQHEVLELVVKYQKLNRGETLKQEEHGIPEEKIGALKEGKTEKKSSCSNDTDESWPDFSNFAKIVG</sequence>
<evidence type="ECO:0000256" key="1">
    <source>
        <dbReference type="SAM" id="MobiDB-lite"/>
    </source>
</evidence>
<name>A0AAV1LM73_9NEOP</name>
<organism evidence="3 4">
    <name type="scientific">Parnassius mnemosyne</name>
    <name type="common">clouded apollo</name>
    <dbReference type="NCBI Taxonomy" id="213953"/>
    <lineage>
        <taxon>Eukaryota</taxon>
        <taxon>Metazoa</taxon>
        <taxon>Ecdysozoa</taxon>
        <taxon>Arthropoda</taxon>
        <taxon>Hexapoda</taxon>
        <taxon>Insecta</taxon>
        <taxon>Pterygota</taxon>
        <taxon>Neoptera</taxon>
        <taxon>Endopterygota</taxon>
        <taxon>Lepidoptera</taxon>
        <taxon>Glossata</taxon>
        <taxon>Ditrysia</taxon>
        <taxon>Papilionoidea</taxon>
        <taxon>Papilionidae</taxon>
        <taxon>Parnassiinae</taxon>
        <taxon>Parnassini</taxon>
        <taxon>Parnassius</taxon>
        <taxon>Driopa</taxon>
    </lineage>
</organism>
<evidence type="ECO:0000313" key="3">
    <source>
        <dbReference type="EMBL" id="CAK1596533.1"/>
    </source>
</evidence>
<protein>
    <submittedName>
        <fullName evidence="3">Uncharacterized protein</fullName>
    </submittedName>
</protein>
<evidence type="ECO:0000256" key="2">
    <source>
        <dbReference type="SAM" id="SignalP"/>
    </source>
</evidence>
<proteinExistence type="predicted"/>
<feature type="chain" id="PRO_5043886397" evidence="2">
    <location>
        <begin position="22"/>
        <end position="234"/>
    </location>
</feature>
<accession>A0AAV1LM73</accession>
<evidence type="ECO:0000313" key="4">
    <source>
        <dbReference type="Proteomes" id="UP001314205"/>
    </source>
</evidence>
<dbReference type="Proteomes" id="UP001314205">
    <property type="component" value="Unassembled WGS sequence"/>
</dbReference>
<comment type="caution">
    <text evidence="3">The sequence shown here is derived from an EMBL/GenBank/DDBJ whole genome shotgun (WGS) entry which is preliminary data.</text>
</comment>
<dbReference type="AlphaFoldDB" id="A0AAV1LM73"/>
<feature type="region of interest" description="Disordered" evidence="1">
    <location>
        <begin position="28"/>
        <end position="79"/>
    </location>
</feature>
<feature type="compositionally biased region" description="Basic and acidic residues" evidence="1">
    <location>
        <begin position="191"/>
        <end position="213"/>
    </location>
</feature>
<gene>
    <name evidence="3" type="ORF">PARMNEM_LOCUS15868</name>
</gene>
<feature type="region of interest" description="Disordered" evidence="1">
    <location>
        <begin position="191"/>
        <end position="221"/>
    </location>
</feature>